<evidence type="ECO:0000259" key="3">
    <source>
        <dbReference type="PROSITE" id="PS50893"/>
    </source>
</evidence>
<dbReference type="SUPFAM" id="SSF52540">
    <property type="entry name" value="P-loop containing nucleoside triphosphate hydrolases"/>
    <property type="match status" value="1"/>
</dbReference>
<dbReference type="Gene3D" id="3.40.50.300">
    <property type="entry name" value="P-loop containing nucleotide triphosphate hydrolases"/>
    <property type="match status" value="1"/>
</dbReference>
<dbReference type="InterPro" id="IPR027417">
    <property type="entry name" value="P-loop_NTPase"/>
</dbReference>
<dbReference type="PANTHER" id="PTHR43158:SF5">
    <property type="entry name" value="ABC TRANSPORTER, ATP-BINDING PROTEIN"/>
    <property type="match status" value="1"/>
</dbReference>
<gene>
    <name evidence="4" type="ORF">IRY30_00010</name>
</gene>
<dbReference type="PROSITE" id="PS50893">
    <property type="entry name" value="ABC_TRANSPORTER_2"/>
    <property type="match status" value="1"/>
</dbReference>
<dbReference type="EMBL" id="JADKMY010000001">
    <property type="protein sequence ID" value="MBF4552469.1"/>
    <property type="molecule type" value="Genomic_DNA"/>
</dbReference>
<evidence type="ECO:0000256" key="2">
    <source>
        <dbReference type="ARBA" id="ARBA00022840"/>
    </source>
</evidence>
<evidence type="ECO:0000256" key="1">
    <source>
        <dbReference type="ARBA" id="ARBA00022741"/>
    </source>
</evidence>
<feature type="domain" description="ABC transporter" evidence="3">
    <location>
        <begin position="13"/>
        <end position="246"/>
    </location>
</feature>
<dbReference type="RefSeq" id="WP_194555385.1">
    <property type="nucleotide sequence ID" value="NZ_JADKMY010000001.1"/>
</dbReference>
<evidence type="ECO:0000313" key="4">
    <source>
        <dbReference type="EMBL" id="MBF4552469.1"/>
    </source>
</evidence>
<dbReference type="SMART" id="SM00382">
    <property type="entry name" value="AAA"/>
    <property type="match status" value="1"/>
</dbReference>
<dbReference type="InterPro" id="IPR003439">
    <property type="entry name" value="ABC_transporter-like_ATP-bd"/>
</dbReference>
<evidence type="ECO:0000313" key="5">
    <source>
        <dbReference type="Proteomes" id="UP000635902"/>
    </source>
</evidence>
<accession>A0ABR9ZGC5</accession>
<comment type="caution">
    <text evidence="4">The sequence shown here is derived from an EMBL/GenBank/DDBJ whole genome shotgun (WGS) entry which is preliminary data.</text>
</comment>
<keyword evidence="2 4" id="KW-0067">ATP-binding</keyword>
<dbReference type="CDD" id="cd03230">
    <property type="entry name" value="ABC_DR_subfamily_A"/>
    <property type="match status" value="1"/>
</dbReference>
<dbReference type="Pfam" id="PF00005">
    <property type="entry name" value="ABC_tran"/>
    <property type="match status" value="1"/>
</dbReference>
<dbReference type="InterPro" id="IPR003593">
    <property type="entry name" value="AAA+_ATPase"/>
</dbReference>
<name>A0ABR9ZGC5_9CORY</name>
<dbReference type="PANTHER" id="PTHR43158">
    <property type="entry name" value="SKFA PEPTIDE EXPORT ATP-BINDING PROTEIN SKFE"/>
    <property type="match status" value="1"/>
</dbReference>
<keyword evidence="1" id="KW-0547">Nucleotide-binding</keyword>
<proteinExistence type="predicted"/>
<sequence>MTHRELKEHTGTYELNRVTRRFGGPVKRALSGGTLALDEASASLPGGRVYGLIGRNGAGKTTLLRAMAGQLRVQGEVLVDGQPVWDNEAALDRLILSGPDVPWPEGIKVRRLFAIAAARWEAWDQHYAEALIEDFDLDTSKRLSELSRGQKSLVSIVMGLAAQCPITLLDEPYLGLDVQNREQFYRHLMADVERNPRTIILSTHHIDDASRILDSVILLDKGRITGLGELEDFTERIAILSGSSSAVDALRLDPSSIISDATSAGLRRVTLDLHADSSGGRVSAGRLSRALEGTGVRMQLADLEQSVLALTGREITIGAEVDSGVTREALVNGPPRGGDLA</sequence>
<protein>
    <submittedName>
        <fullName evidence="4">ABC transporter ATP-binding protein</fullName>
    </submittedName>
</protein>
<organism evidence="4 5">
    <name type="scientific">Corynebacterium suicordis DSM 45110</name>
    <dbReference type="NCBI Taxonomy" id="1121369"/>
    <lineage>
        <taxon>Bacteria</taxon>
        <taxon>Bacillati</taxon>
        <taxon>Actinomycetota</taxon>
        <taxon>Actinomycetes</taxon>
        <taxon>Mycobacteriales</taxon>
        <taxon>Corynebacteriaceae</taxon>
        <taxon>Corynebacterium</taxon>
    </lineage>
</organism>
<dbReference type="Proteomes" id="UP000635902">
    <property type="component" value="Unassembled WGS sequence"/>
</dbReference>
<dbReference type="GO" id="GO:0005524">
    <property type="term" value="F:ATP binding"/>
    <property type="evidence" value="ECO:0007669"/>
    <property type="project" value="UniProtKB-KW"/>
</dbReference>
<keyword evidence="5" id="KW-1185">Reference proteome</keyword>
<reference evidence="4 5" key="1">
    <citation type="submission" date="2020-10" db="EMBL/GenBank/DDBJ databases">
        <title>Novel species in genus Corynebacterium.</title>
        <authorList>
            <person name="Zhang G."/>
        </authorList>
    </citation>
    <scope>NUCLEOTIDE SEQUENCE [LARGE SCALE GENOMIC DNA]</scope>
    <source>
        <strain evidence="4 5">DSM 45110</strain>
    </source>
</reference>